<keyword evidence="3" id="KW-1185">Reference proteome</keyword>
<proteinExistence type="predicted"/>
<protein>
    <recommendedName>
        <fullName evidence="4">Tetratricopeptide repeat protein</fullName>
    </recommendedName>
</protein>
<dbReference type="InterPro" id="IPR019734">
    <property type="entry name" value="TPR_rpt"/>
</dbReference>
<name>A0ABT3PA82_9ALTE</name>
<keyword evidence="1" id="KW-0802">TPR repeat</keyword>
<evidence type="ECO:0000256" key="1">
    <source>
        <dbReference type="PROSITE-ProRule" id="PRU00339"/>
    </source>
</evidence>
<evidence type="ECO:0000313" key="3">
    <source>
        <dbReference type="Proteomes" id="UP001142810"/>
    </source>
</evidence>
<dbReference type="EMBL" id="JAPFRD010000012">
    <property type="protein sequence ID" value="MCW8109693.1"/>
    <property type="molecule type" value="Genomic_DNA"/>
</dbReference>
<evidence type="ECO:0000313" key="2">
    <source>
        <dbReference type="EMBL" id="MCW8109693.1"/>
    </source>
</evidence>
<accession>A0ABT3PA82</accession>
<dbReference type="SUPFAM" id="SSF48452">
    <property type="entry name" value="TPR-like"/>
    <property type="match status" value="1"/>
</dbReference>
<dbReference type="PANTHER" id="PTHR12558:SF33">
    <property type="entry name" value="BLL7664 PROTEIN"/>
    <property type="match status" value="1"/>
</dbReference>
<dbReference type="Proteomes" id="UP001142810">
    <property type="component" value="Unassembled WGS sequence"/>
</dbReference>
<feature type="repeat" description="TPR" evidence="1">
    <location>
        <begin position="195"/>
        <end position="228"/>
    </location>
</feature>
<dbReference type="RefSeq" id="WP_265618540.1">
    <property type="nucleotide sequence ID" value="NZ_JAPFRD010000012.1"/>
</dbReference>
<dbReference type="PANTHER" id="PTHR12558">
    <property type="entry name" value="CELL DIVISION CYCLE 16,23,27"/>
    <property type="match status" value="1"/>
</dbReference>
<evidence type="ECO:0008006" key="4">
    <source>
        <dbReference type="Google" id="ProtNLM"/>
    </source>
</evidence>
<dbReference type="Pfam" id="PF14559">
    <property type="entry name" value="TPR_19"/>
    <property type="match status" value="1"/>
</dbReference>
<dbReference type="PROSITE" id="PS50005">
    <property type="entry name" value="TPR"/>
    <property type="match status" value="2"/>
</dbReference>
<sequence length="347" mass="39584">MFDVETEAQVFSLNEEAKLFVNRAIKPQTSSLVDAPNAHNLVESIFDHTEMGMSYSNSANSTASETFTNQTANCLSLSIMTYAMAEYAGLGAAFYTVDIPEYWVRRAGFDVLNGHINLKISPQITPGAVVVFDKAIDVDFDPQDIRDQFPRKRITKKRALAMFYTNKGADALLENSYSKAYAFFREAALTDPLYSSTWTNLGVLYRINGHNNEAERAYRHSLALDEENWTAWENLAHLMKLTDREDEGKAILARLERSRLDNPFYHLILGEKAFEKREYAQAIKHYRDGWKLDRKKPQILFGLGKSYYAEGDITKAAHFLALAARFAPNKEEENRYQSKLSLLQTRL</sequence>
<dbReference type="Pfam" id="PF13181">
    <property type="entry name" value="TPR_8"/>
    <property type="match status" value="1"/>
</dbReference>
<feature type="repeat" description="TPR" evidence="1">
    <location>
        <begin position="297"/>
        <end position="330"/>
    </location>
</feature>
<dbReference type="Gene3D" id="1.25.40.10">
    <property type="entry name" value="Tetratricopeptide repeat domain"/>
    <property type="match status" value="2"/>
</dbReference>
<gene>
    <name evidence="2" type="ORF">OPS25_14375</name>
</gene>
<dbReference type="SMART" id="SM00028">
    <property type="entry name" value="TPR"/>
    <property type="match status" value="4"/>
</dbReference>
<dbReference type="InterPro" id="IPR011990">
    <property type="entry name" value="TPR-like_helical_dom_sf"/>
</dbReference>
<comment type="caution">
    <text evidence="2">The sequence shown here is derived from an EMBL/GenBank/DDBJ whole genome shotgun (WGS) entry which is preliminary data.</text>
</comment>
<reference evidence="2" key="1">
    <citation type="submission" date="2022-11" db="EMBL/GenBank/DDBJ databases">
        <title>Alteromonas sp. nov., isolated from sea water of the Qingdao.</title>
        <authorList>
            <person name="Wang Q."/>
        </authorList>
    </citation>
    <scope>NUCLEOTIDE SEQUENCE</scope>
    <source>
        <strain evidence="2">ASW11-7</strain>
    </source>
</reference>
<organism evidence="2 3">
    <name type="scientific">Alteromonas aquimaris</name>
    <dbReference type="NCBI Taxonomy" id="2998417"/>
    <lineage>
        <taxon>Bacteria</taxon>
        <taxon>Pseudomonadati</taxon>
        <taxon>Pseudomonadota</taxon>
        <taxon>Gammaproteobacteria</taxon>
        <taxon>Alteromonadales</taxon>
        <taxon>Alteromonadaceae</taxon>
        <taxon>Alteromonas/Salinimonas group</taxon>
        <taxon>Alteromonas</taxon>
    </lineage>
</organism>